<sequence length="341" mass="40453">MNHKLPAIYFYIPQNQWPSDRILESSDLYWQWQNSLRYGQGRYNWTLQTYLHLKHDGFPCQLVGTLPTEGIVLAHRDFLPDNLQPTPQLLIVCLRADRSHHPYAQLHIIQNTQDEITRYSASLWQTYYMPHWPQSGLIPRDRQRGDTFENVAYFGQVDNLVAQMQADAWKHQVNALGLNWNIVDFERWHDYSDVDVVIAVRSFDKNRYNIKPASKLYNAWQAGVPIILGRESAYQYERKSELDYIEVASIDEIITSLKRLRDNQKLRQEMIDNGRIRSTETGIEELTARWRSFLTKVASPTYERWRDASSWQRKIFLQRRYFTLKTSNIKSRLNKLLPTQN</sequence>
<dbReference type="EMBL" id="CP045226">
    <property type="protein sequence ID" value="QFS48369.1"/>
    <property type="molecule type" value="Genomic_DNA"/>
</dbReference>
<gene>
    <name evidence="1" type="ORF">GXM_05861</name>
</gene>
<dbReference type="KEGG" id="nsh:GXM_05861"/>
<evidence type="ECO:0000313" key="1">
    <source>
        <dbReference type="EMBL" id="QFS48369.1"/>
    </source>
</evidence>
<proteinExistence type="predicted"/>
<dbReference type="AlphaFoldDB" id="A0A5P8W8S9"/>
<dbReference type="Proteomes" id="UP000326678">
    <property type="component" value="Chromosome Gxm1"/>
</dbReference>
<evidence type="ECO:0000313" key="2">
    <source>
        <dbReference type="Proteomes" id="UP000326678"/>
    </source>
</evidence>
<protein>
    <recommendedName>
        <fullName evidence="3">Glycosyltransferase family 1 protein</fullName>
    </recommendedName>
</protein>
<name>A0A5P8W8S9_9NOSO</name>
<keyword evidence="2" id="KW-1185">Reference proteome</keyword>
<organism evidence="1 2">
    <name type="scientific">Nostoc sphaeroides CCNUC1</name>
    <dbReference type="NCBI Taxonomy" id="2653204"/>
    <lineage>
        <taxon>Bacteria</taxon>
        <taxon>Bacillati</taxon>
        <taxon>Cyanobacteriota</taxon>
        <taxon>Cyanophyceae</taxon>
        <taxon>Nostocales</taxon>
        <taxon>Nostocaceae</taxon>
        <taxon>Nostoc</taxon>
    </lineage>
</organism>
<evidence type="ECO:0008006" key="3">
    <source>
        <dbReference type="Google" id="ProtNLM"/>
    </source>
</evidence>
<dbReference type="RefSeq" id="WP_118166818.1">
    <property type="nucleotide sequence ID" value="NZ_CP045226.1"/>
</dbReference>
<reference evidence="1 2" key="1">
    <citation type="submission" date="2019-10" db="EMBL/GenBank/DDBJ databases">
        <title>Genomic and transcriptomic insights into the perfect genentic adaptation of a filamentous nitrogen-fixing cyanobacterium to rice fields.</title>
        <authorList>
            <person name="Chen Z."/>
        </authorList>
    </citation>
    <scope>NUCLEOTIDE SEQUENCE [LARGE SCALE GENOMIC DNA]</scope>
    <source>
        <strain evidence="1">CCNUC1</strain>
    </source>
</reference>
<accession>A0A5P8W8S9</accession>